<dbReference type="PROSITE" id="PS50003">
    <property type="entry name" value="PH_DOMAIN"/>
    <property type="match status" value="1"/>
</dbReference>
<dbReference type="AlphaFoldDB" id="A0AA88GGN1"/>
<evidence type="ECO:0000259" key="2">
    <source>
        <dbReference type="PROSITE" id="PS50003"/>
    </source>
</evidence>
<organism evidence="3 4">
    <name type="scientific">Naegleria lovaniensis</name>
    <name type="common">Amoeba</name>
    <dbReference type="NCBI Taxonomy" id="51637"/>
    <lineage>
        <taxon>Eukaryota</taxon>
        <taxon>Discoba</taxon>
        <taxon>Heterolobosea</taxon>
        <taxon>Tetramitia</taxon>
        <taxon>Eutetramitia</taxon>
        <taxon>Vahlkampfiidae</taxon>
        <taxon>Naegleria</taxon>
    </lineage>
</organism>
<feature type="coiled-coil region" evidence="1">
    <location>
        <begin position="192"/>
        <end position="276"/>
    </location>
</feature>
<name>A0AA88GGN1_NAELO</name>
<gene>
    <name evidence="3" type="ORF">C9374_011830</name>
</gene>
<dbReference type="InterPro" id="IPR011993">
    <property type="entry name" value="PH-like_dom_sf"/>
</dbReference>
<reference evidence="3 4" key="1">
    <citation type="journal article" date="2018" name="BMC Genomics">
        <title>The genome of Naegleria lovaniensis, the basis for a comparative approach to unravel pathogenicity factors of the human pathogenic amoeba N. fowleri.</title>
        <authorList>
            <person name="Liechti N."/>
            <person name="Schurch N."/>
            <person name="Bruggmann R."/>
            <person name="Wittwer M."/>
        </authorList>
    </citation>
    <scope>NUCLEOTIDE SEQUENCE [LARGE SCALE GENOMIC DNA]</scope>
    <source>
        <strain evidence="3 4">ATCC 30569</strain>
    </source>
</reference>
<sequence>MKPSKSITIPTLNLKKLSEQSLEEKESEWFEDTSEVLGNMVPQPSMGSLNHEERSSFIEEGGLHFRGENFAQLQRALELREFELIKSIEYGQSLLTRIKFLDGQLENERAEKERLEKNLDMIEEENVVMKHRLESLELTIEVAKKEMNILLTQRELANKQIEELSVLPEENKALSKKIVELGDRVKECILIIEEQKDEIKHLKEHNVSTSENEKSEDKKKKMQEAEYKRALLELQQKVEKLQSERDASHIQARVKINELNQIVETLTEKEKMLKRHLQRISSSNSLSILNKLRQVKTDCEHLKDHFSNQILSINEDFENLKILMNGASFHESQEILMSGRVLRNSTSNDLSYANLQKKIIEELGLDNFFSSYGCSSIPKKSGWLRVYQSIWDHTNRWVKISSSGLSLFEDNTEKKLLNCFSLCYAILKISSKNELIFEISCGYGKGREKVLQFTTSSAQERNEWCSFISTVLELVT</sequence>
<evidence type="ECO:0000256" key="1">
    <source>
        <dbReference type="SAM" id="Coils"/>
    </source>
</evidence>
<evidence type="ECO:0000313" key="4">
    <source>
        <dbReference type="Proteomes" id="UP000816034"/>
    </source>
</evidence>
<keyword evidence="1" id="KW-0175">Coiled coil</keyword>
<dbReference type="EMBL" id="PYSW02000051">
    <property type="protein sequence ID" value="KAG2373741.1"/>
    <property type="molecule type" value="Genomic_DNA"/>
</dbReference>
<evidence type="ECO:0000313" key="3">
    <source>
        <dbReference type="EMBL" id="KAG2373741.1"/>
    </source>
</evidence>
<dbReference type="SMART" id="SM00233">
    <property type="entry name" value="PH"/>
    <property type="match status" value="1"/>
</dbReference>
<dbReference type="GeneID" id="68104284"/>
<feature type="coiled-coil region" evidence="1">
    <location>
        <begin position="98"/>
        <end position="160"/>
    </location>
</feature>
<dbReference type="RefSeq" id="XP_044542915.1">
    <property type="nucleotide sequence ID" value="XM_044687529.1"/>
</dbReference>
<dbReference type="Pfam" id="PF00169">
    <property type="entry name" value="PH"/>
    <property type="match status" value="1"/>
</dbReference>
<accession>A0AA88GGN1</accession>
<protein>
    <recommendedName>
        <fullName evidence="2">PH domain-containing protein</fullName>
    </recommendedName>
</protein>
<comment type="caution">
    <text evidence="3">The sequence shown here is derived from an EMBL/GenBank/DDBJ whole genome shotgun (WGS) entry which is preliminary data.</text>
</comment>
<feature type="domain" description="PH" evidence="2">
    <location>
        <begin position="377"/>
        <end position="473"/>
    </location>
</feature>
<dbReference type="Gene3D" id="2.30.29.30">
    <property type="entry name" value="Pleckstrin-homology domain (PH domain)/Phosphotyrosine-binding domain (PTB)"/>
    <property type="match status" value="1"/>
</dbReference>
<dbReference type="SUPFAM" id="SSF50729">
    <property type="entry name" value="PH domain-like"/>
    <property type="match status" value="1"/>
</dbReference>
<dbReference type="Proteomes" id="UP000816034">
    <property type="component" value="Unassembled WGS sequence"/>
</dbReference>
<keyword evidence="4" id="KW-1185">Reference proteome</keyword>
<dbReference type="InterPro" id="IPR001849">
    <property type="entry name" value="PH_domain"/>
</dbReference>
<proteinExistence type="predicted"/>